<organism evidence="1 2">
    <name type="scientific">Streptomyces endocoffeicus</name>
    <dbReference type="NCBI Taxonomy" id="2898945"/>
    <lineage>
        <taxon>Bacteria</taxon>
        <taxon>Bacillati</taxon>
        <taxon>Actinomycetota</taxon>
        <taxon>Actinomycetes</taxon>
        <taxon>Kitasatosporales</taxon>
        <taxon>Streptomycetaceae</taxon>
        <taxon>Streptomyces</taxon>
    </lineage>
</organism>
<name>A0ABS1PVQ0_9ACTN</name>
<protein>
    <submittedName>
        <fullName evidence="1">Uncharacterized protein</fullName>
    </submittedName>
</protein>
<accession>A0ABS1PVQ0</accession>
<gene>
    <name evidence="1" type="ORF">JK364_26650</name>
</gene>
<dbReference type="Proteomes" id="UP000621510">
    <property type="component" value="Unassembled WGS sequence"/>
</dbReference>
<evidence type="ECO:0000313" key="1">
    <source>
        <dbReference type="EMBL" id="MBL1115957.1"/>
    </source>
</evidence>
<reference evidence="1 2" key="1">
    <citation type="submission" date="2021-01" db="EMBL/GenBank/DDBJ databases">
        <title>WGS of actinomycetes isolated from Thailand.</title>
        <authorList>
            <person name="Thawai C."/>
        </authorList>
    </citation>
    <scope>NUCLEOTIDE SEQUENCE [LARGE SCALE GENOMIC DNA]</scope>
    <source>
        <strain evidence="1 2">CA3R110</strain>
    </source>
</reference>
<sequence>MTADPAYRPVRRQPGVWERFPADAVPAPNGQLPPRNLGVEQKATFVHRHWTGFGQTGIIIDHG</sequence>
<dbReference type="RefSeq" id="WP_201853854.1">
    <property type="nucleotide sequence ID" value="NZ_JAERRG010000011.1"/>
</dbReference>
<keyword evidence="2" id="KW-1185">Reference proteome</keyword>
<evidence type="ECO:0000313" key="2">
    <source>
        <dbReference type="Proteomes" id="UP000621510"/>
    </source>
</evidence>
<dbReference type="EMBL" id="JAERRG010000011">
    <property type="protein sequence ID" value="MBL1115957.1"/>
    <property type="molecule type" value="Genomic_DNA"/>
</dbReference>
<comment type="caution">
    <text evidence="1">The sequence shown here is derived from an EMBL/GenBank/DDBJ whole genome shotgun (WGS) entry which is preliminary data.</text>
</comment>
<proteinExistence type="predicted"/>